<evidence type="ECO:0000313" key="5">
    <source>
        <dbReference type="Proteomes" id="UP000295684"/>
    </source>
</evidence>
<reference evidence="4 5" key="3">
    <citation type="submission" date="2019-03" db="EMBL/GenBank/DDBJ databases">
        <title>Genomic Encyclopedia of Type Strains, Phase IV (KMG-IV): sequencing the most valuable type-strain genomes for metagenomic binning, comparative biology and taxonomic classification.</title>
        <authorList>
            <person name="Goeker M."/>
        </authorList>
    </citation>
    <scope>NUCLEOTIDE SEQUENCE [LARGE SCALE GENOMIC DNA]</scope>
    <source>
        <strain evidence="4 5">DSM 103236</strain>
    </source>
</reference>
<evidence type="ECO:0000313" key="3">
    <source>
        <dbReference type="EMBL" id="GGE52650.1"/>
    </source>
</evidence>
<accession>A0A4R2HI10</accession>
<evidence type="ECO:0000313" key="4">
    <source>
        <dbReference type="EMBL" id="TCO28893.1"/>
    </source>
</evidence>
<evidence type="ECO:0000259" key="1">
    <source>
        <dbReference type="Pfam" id="PF12146"/>
    </source>
</evidence>
<sequence>MLKKVKAKRRVGLNPFEKQILLTLSIITQSKPNMKKSILIIIALLFTTSAFAQNVIQLFNGANDFFKLLQEEKFADAHAIFDDTLKSKLTEDGLKKLWLDMGTKFGKAESFDAIQSKSQGEFFAVTVEGKFSNGNQNFILGFNKAQKIVGIFLAPPKISAAYLKPTYADTSLYSEKSVYIGGAGKQLAAIITTPKNVKNFPVVVFVHGSGPSDMDETIGANKPFKDLASGLASKGIGSVRYVKRTLVYPNEFATVYTVKEEVLDDAAAAIALAKTIAGANVKQVYVFGHSLGGMLAPRIATSTPDLAGIIMAAAPARKLTDIILEQNKYMFGLSKDTTSANKAQLDEAIKQINKSRIAQLGTTIKPDSVILGIPAKYWADLNAYNQVNVAKGLSKQKIYVLQGGNDFQVSKTDFDLWSAALGKKKNAQLKYYPELNHLLSVQTEKGTTAQYQIPKNVSEVVVNDIATWIKSK</sequence>
<dbReference type="EMBL" id="SLWO01000002">
    <property type="protein sequence ID" value="TCO28893.1"/>
    <property type="molecule type" value="Genomic_DNA"/>
</dbReference>
<name>A0A4R2HI10_9SPHI</name>
<reference evidence="3" key="1">
    <citation type="journal article" date="2014" name="Int. J. Syst. Evol. Microbiol.">
        <title>Complete genome of a new Firmicutes species belonging to the dominant human colonic microbiota ('Ruminococcus bicirculans') reveals two chromosomes and a selective capacity to utilize plant glucans.</title>
        <authorList>
            <consortium name="NISC Comparative Sequencing Program"/>
            <person name="Wegmann U."/>
            <person name="Louis P."/>
            <person name="Goesmann A."/>
            <person name="Henrissat B."/>
            <person name="Duncan S.H."/>
            <person name="Flint H.J."/>
        </authorList>
    </citation>
    <scope>NUCLEOTIDE SEQUENCE</scope>
    <source>
        <strain evidence="3">CGMCC 1.15644</strain>
    </source>
</reference>
<feature type="domain" description="Serine aminopeptidase S33" evidence="1">
    <location>
        <begin position="260"/>
        <end position="439"/>
    </location>
</feature>
<keyword evidence="6" id="KW-1185">Reference proteome</keyword>
<dbReference type="InterPro" id="IPR024981">
    <property type="entry name" value="DUF3887"/>
</dbReference>
<dbReference type="AlphaFoldDB" id="A0A4R2HI10"/>
<dbReference type="Proteomes" id="UP000622648">
    <property type="component" value="Unassembled WGS sequence"/>
</dbReference>
<comment type="caution">
    <text evidence="4">The sequence shown here is derived from an EMBL/GenBank/DDBJ whole genome shotgun (WGS) entry which is preliminary data.</text>
</comment>
<reference evidence="3" key="4">
    <citation type="submission" date="2024-05" db="EMBL/GenBank/DDBJ databases">
        <authorList>
            <person name="Sun Q."/>
            <person name="Zhou Y."/>
        </authorList>
    </citation>
    <scope>NUCLEOTIDE SEQUENCE</scope>
    <source>
        <strain evidence="3">CGMCC 1.15644</strain>
    </source>
</reference>
<dbReference type="PANTHER" id="PTHR43265:SF1">
    <property type="entry name" value="ESTERASE ESTD"/>
    <property type="match status" value="1"/>
</dbReference>
<dbReference type="Proteomes" id="UP000295684">
    <property type="component" value="Unassembled WGS sequence"/>
</dbReference>
<dbReference type="InterPro" id="IPR029058">
    <property type="entry name" value="AB_hydrolase_fold"/>
</dbReference>
<reference evidence="6" key="2">
    <citation type="journal article" date="2019" name="Int. J. Syst. Evol. Microbiol.">
        <title>The Global Catalogue of Microorganisms (GCM) 10K type strain sequencing project: providing services to taxonomists for standard genome sequencing and annotation.</title>
        <authorList>
            <consortium name="The Broad Institute Genomics Platform"/>
            <consortium name="The Broad Institute Genome Sequencing Center for Infectious Disease"/>
            <person name="Wu L."/>
            <person name="Ma J."/>
        </authorList>
    </citation>
    <scope>NUCLEOTIDE SEQUENCE [LARGE SCALE GENOMIC DNA]</scope>
    <source>
        <strain evidence="6">CGMCC 1.15644</strain>
    </source>
</reference>
<feature type="domain" description="DUF3887" evidence="2">
    <location>
        <begin position="62"/>
        <end position="150"/>
    </location>
</feature>
<protein>
    <recommendedName>
        <fullName evidence="7">DUF3887 domain-containing protein</fullName>
    </recommendedName>
</protein>
<dbReference type="SUPFAM" id="SSF53474">
    <property type="entry name" value="alpha/beta-Hydrolases"/>
    <property type="match status" value="1"/>
</dbReference>
<dbReference type="Pfam" id="PF12146">
    <property type="entry name" value="Hydrolase_4"/>
    <property type="match status" value="1"/>
</dbReference>
<proteinExistence type="predicted"/>
<dbReference type="InterPro" id="IPR022742">
    <property type="entry name" value="Hydrolase_4"/>
</dbReference>
<organism evidence="4 5">
    <name type="scientific">Pedobacter psychrotolerans</name>
    <dbReference type="NCBI Taxonomy" id="1843235"/>
    <lineage>
        <taxon>Bacteria</taxon>
        <taxon>Pseudomonadati</taxon>
        <taxon>Bacteroidota</taxon>
        <taxon>Sphingobacteriia</taxon>
        <taxon>Sphingobacteriales</taxon>
        <taxon>Sphingobacteriaceae</taxon>
        <taxon>Pedobacter</taxon>
    </lineage>
</organism>
<dbReference type="EMBL" id="BMJO01000003">
    <property type="protein sequence ID" value="GGE52650.1"/>
    <property type="molecule type" value="Genomic_DNA"/>
</dbReference>
<evidence type="ECO:0008006" key="7">
    <source>
        <dbReference type="Google" id="ProtNLM"/>
    </source>
</evidence>
<gene>
    <name evidence="4" type="ORF">EV200_102311</name>
    <name evidence="3" type="ORF">GCM10011413_18650</name>
</gene>
<evidence type="ECO:0000259" key="2">
    <source>
        <dbReference type="Pfam" id="PF13026"/>
    </source>
</evidence>
<dbReference type="PANTHER" id="PTHR43265">
    <property type="entry name" value="ESTERASE ESTD"/>
    <property type="match status" value="1"/>
</dbReference>
<dbReference type="Gene3D" id="3.40.50.1820">
    <property type="entry name" value="alpha/beta hydrolase"/>
    <property type="match status" value="1"/>
</dbReference>
<dbReference type="InterPro" id="IPR053145">
    <property type="entry name" value="AB_hydrolase_Est10"/>
</dbReference>
<dbReference type="Pfam" id="PF13026">
    <property type="entry name" value="DUF3887"/>
    <property type="match status" value="1"/>
</dbReference>
<dbReference type="GO" id="GO:0052689">
    <property type="term" value="F:carboxylic ester hydrolase activity"/>
    <property type="evidence" value="ECO:0007669"/>
    <property type="project" value="TreeGrafter"/>
</dbReference>
<evidence type="ECO:0000313" key="6">
    <source>
        <dbReference type="Proteomes" id="UP000622648"/>
    </source>
</evidence>
<dbReference type="Gene3D" id="3.10.450.590">
    <property type="match status" value="1"/>
</dbReference>